<dbReference type="CDD" id="cd06323">
    <property type="entry name" value="PBP1_ribose_binding"/>
    <property type="match status" value="1"/>
</dbReference>
<feature type="domain" description="Periplasmic binding protein" evidence="9">
    <location>
        <begin position="77"/>
        <end position="330"/>
    </location>
</feature>
<protein>
    <recommendedName>
        <fullName evidence="8">Ribose import binding protein RbsB</fullName>
    </recommendedName>
</protein>
<evidence type="ECO:0000256" key="1">
    <source>
        <dbReference type="ARBA" id="ARBA00004418"/>
    </source>
</evidence>
<dbReference type="Gene3D" id="3.40.50.2300">
    <property type="match status" value="2"/>
</dbReference>
<keyword evidence="6" id="KW-0574">Periplasm</keyword>
<dbReference type="GO" id="GO:0042597">
    <property type="term" value="C:periplasmic space"/>
    <property type="evidence" value="ECO:0007669"/>
    <property type="project" value="UniProtKB-SubCell"/>
</dbReference>
<dbReference type="GO" id="GO:0030246">
    <property type="term" value="F:carbohydrate binding"/>
    <property type="evidence" value="ECO:0007669"/>
    <property type="project" value="UniProtKB-ARBA"/>
</dbReference>
<proteinExistence type="inferred from homology"/>
<comment type="subcellular location">
    <subcellularLocation>
        <location evidence="1">Periplasm</location>
    </subcellularLocation>
</comment>
<evidence type="ECO:0000313" key="10">
    <source>
        <dbReference type="EMBL" id="SDG75991.1"/>
    </source>
</evidence>
<keyword evidence="3" id="KW-0813">Transport</keyword>
<dbReference type="SUPFAM" id="SSF53822">
    <property type="entry name" value="Periplasmic binding protein-like I"/>
    <property type="match status" value="1"/>
</dbReference>
<sequence length="344" mass="36705">MLFCLIAKKQRKKHIHHHTNVQTLNQYLSKGDQKKMKRLVKGFAVSLLGLSMLVGCTTQAPGTGDKAAGDKKEQITVGLAISTQSNPFFVTLKEGAEKAAQENNIKLVTVDAQDDPAKQISGIEDLIQRQVDVILVNPTDSAAVVSAIKSANHANIPVITVDRSAEGGEVVSHVASDNVEGGRMAAKYLLEKIGKQGNIVELEGIPGSSAARERGKGFHEIIDKEKGVKVVAKQPADFDRAKGMSVMENILQGNKDIKAVFAHNDEMALGALKAIQAAGLKDVVVVGFDATDDAVAAVKEGRMSATVAQKPELIGKQAVELAKKVANGEKVEKNVPVELELIKK</sequence>
<evidence type="ECO:0000313" key="11">
    <source>
        <dbReference type="Proteomes" id="UP000198956"/>
    </source>
</evidence>
<evidence type="ECO:0000259" key="9">
    <source>
        <dbReference type="Pfam" id="PF13407"/>
    </source>
</evidence>
<dbReference type="AlphaFoldDB" id="A0A1G7WVL7"/>
<gene>
    <name evidence="10" type="ORF">SAMN04489735_1002161</name>
</gene>
<evidence type="ECO:0000256" key="6">
    <source>
        <dbReference type="ARBA" id="ARBA00022764"/>
    </source>
</evidence>
<comment type="subunit">
    <text evidence="7">The complex is composed of an ATP-binding protein (RbsA), two transmembrane proteins (RbsC) and a solute-binding protein (RbsB).</text>
</comment>
<dbReference type="EMBL" id="FNDE01000002">
    <property type="protein sequence ID" value="SDG75991.1"/>
    <property type="molecule type" value="Genomic_DNA"/>
</dbReference>
<organism evidence="10 11">
    <name type="scientific">Aneurinibacillus thermoaerophilus</name>
    <dbReference type="NCBI Taxonomy" id="143495"/>
    <lineage>
        <taxon>Bacteria</taxon>
        <taxon>Bacillati</taxon>
        <taxon>Bacillota</taxon>
        <taxon>Bacilli</taxon>
        <taxon>Bacillales</taxon>
        <taxon>Paenibacillaceae</taxon>
        <taxon>Aneurinibacillus group</taxon>
        <taxon>Aneurinibacillus</taxon>
    </lineage>
</organism>
<keyword evidence="5" id="KW-0732">Signal</keyword>
<dbReference type="FunFam" id="3.40.50.2300:FF:000036">
    <property type="entry name" value="D-ribose ABC transporter substrate-binding protein"/>
    <property type="match status" value="1"/>
</dbReference>
<dbReference type="PANTHER" id="PTHR46847">
    <property type="entry name" value="D-ALLOSE-BINDING PERIPLASMIC PROTEIN-RELATED"/>
    <property type="match status" value="1"/>
</dbReference>
<name>A0A1G7WVL7_ANETH</name>
<accession>A0A1G7WVL7</accession>
<dbReference type="InterPro" id="IPR025997">
    <property type="entry name" value="SBP_2_dom"/>
</dbReference>
<dbReference type="InterPro" id="IPR028082">
    <property type="entry name" value="Peripla_BP_I"/>
</dbReference>
<evidence type="ECO:0000256" key="8">
    <source>
        <dbReference type="ARBA" id="ARBA00068827"/>
    </source>
</evidence>
<keyword evidence="4" id="KW-0762">Sugar transport</keyword>
<evidence type="ECO:0000256" key="2">
    <source>
        <dbReference type="ARBA" id="ARBA00007639"/>
    </source>
</evidence>
<dbReference type="Proteomes" id="UP000198956">
    <property type="component" value="Unassembled WGS sequence"/>
</dbReference>
<evidence type="ECO:0000256" key="7">
    <source>
        <dbReference type="ARBA" id="ARBA00062239"/>
    </source>
</evidence>
<dbReference type="PANTHER" id="PTHR46847:SF1">
    <property type="entry name" value="D-ALLOSE-BINDING PERIPLASMIC PROTEIN-RELATED"/>
    <property type="match status" value="1"/>
</dbReference>
<evidence type="ECO:0000256" key="3">
    <source>
        <dbReference type="ARBA" id="ARBA00022448"/>
    </source>
</evidence>
<evidence type="ECO:0000256" key="5">
    <source>
        <dbReference type="ARBA" id="ARBA00022729"/>
    </source>
</evidence>
<reference evidence="10 11" key="1">
    <citation type="submission" date="2016-10" db="EMBL/GenBank/DDBJ databases">
        <authorList>
            <person name="de Groot N.N."/>
        </authorList>
    </citation>
    <scope>NUCLEOTIDE SEQUENCE [LARGE SCALE GENOMIC DNA]</scope>
    <source>
        <strain evidence="10 11">L 420-91</strain>
    </source>
</reference>
<comment type="similarity">
    <text evidence="2">Belongs to the bacterial solute-binding protein 2 family.</text>
</comment>
<evidence type="ECO:0000256" key="4">
    <source>
        <dbReference type="ARBA" id="ARBA00022597"/>
    </source>
</evidence>
<dbReference type="Pfam" id="PF13407">
    <property type="entry name" value="Peripla_BP_4"/>
    <property type="match status" value="1"/>
</dbReference>
<dbReference type="NCBIfam" id="NF007936">
    <property type="entry name" value="PRK10653.1"/>
    <property type="match status" value="1"/>
</dbReference>